<dbReference type="GO" id="GO:0003676">
    <property type="term" value="F:nucleic acid binding"/>
    <property type="evidence" value="ECO:0007669"/>
    <property type="project" value="InterPro"/>
</dbReference>
<feature type="compositionally biased region" description="Acidic residues" evidence="1">
    <location>
        <begin position="94"/>
        <end position="115"/>
    </location>
</feature>
<evidence type="ECO:0000256" key="1">
    <source>
        <dbReference type="SAM" id="MobiDB-lite"/>
    </source>
</evidence>
<proteinExistence type="predicted"/>
<dbReference type="Gene3D" id="3.30.420.10">
    <property type="entry name" value="Ribonuclease H-like superfamily/Ribonuclease H"/>
    <property type="match status" value="1"/>
</dbReference>
<name>A0A1V9ZW18_9STRA</name>
<accession>A0A1V9ZW18</accession>
<protein>
    <submittedName>
        <fullName evidence="2">Uncharacterized protein</fullName>
    </submittedName>
</protein>
<reference evidence="2 3" key="1">
    <citation type="journal article" date="2014" name="Genome Biol. Evol.">
        <title>The secreted proteins of Achlya hypogyna and Thraustotheca clavata identify the ancestral oomycete secretome and reveal gene acquisitions by horizontal gene transfer.</title>
        <authorList>
            <person name="Misner I."/>
            <person name="Blouin N."/>
            <person name="Leonard G."/>
            <person name="Richards T.A."/>
            <person name="Lane C.E."/>
        </authorList>
    </citation>
    <scope>NUCLEOTIDE SEQUENCE [LARGE SCALE GENOMIC DNA]</scope>
    <source>
        <strain evidence="2 3">ATCC 34112</strain>
    </source>
</reference>
<evidence type="ECO:0000313" key="3">
    <source>
        <dbReference type="Proteomes" id="UP000243217"/>
    </source>
</evidence>
<dbReference type="Proteomes" id="UP000243217">
    <property type="component" value="Unassembled WGS sequence"/>
</dbReference>
<feature type="region of interest" description="Disordered" evidence="1">
    <location>
        <begin position="92"/>
        <end position="131"/>
    </location>
</feature>
<evidence type="ECO:0000313" key="2">
    <source>
        <dbReference type="EMBL" id="OQS02212.1"/>
    </source>
</evidence>
<dbReference type="AlphaFoldDB" id="A0A1V9ZW18"/>
<dbReference type="OrthoDB" id="78935at2759"/>
<keyword evidence="3" id="KW-1185">Reference proteome</keyword>
<dbReference type="InterPro" id="IPR036397">
    <property type="entry name" value="RNaseH_sf"/>
</dbReference>
<organism evidence="2 3">
    <name type="scientific">Thraustotheca clavata</name>
    <dbReference type="NCBI Taxonomy" id="74557"/>
    <lineage>
        <taxon>Eukaryota</taxon>
        <taxon>Sar</taxon>
        <taxon>Stramenopiles</taxon>
        <taxon>Oomycota</taxon>
        <taxon>Saprolegniomycetes</taxon>
        <taxon>Saprolegniales</taxon>
        <taxon>Achlyaceae</taxon>
        <taxon>Thraustotheca</taxon>
    </lineage>
</organism>
<sequence length="131" mass="14696">MSHCDDSPHNSIYGCRTKSYSGIHTNHHSGLQPIETIWALEKGRVGMAYTSSTTFKQVRERLVDAIDALLPSTIKKCINKSEMQLQAICKTIEDTDDRSGDEEDEESNSESDDDTSTINDEIVSEDLNNRE</sequence>
<gene>
    <name evidence="2" type="ORF">THRCLA_21478</name>
</gene>
<comment type="caution">
    <text evidence="2">The sequence shown here is derived from an EMBL/GenBank/DDBJ whole genome shotgun (WGS) entry which is preliminary data.</text>
</comment>
<dbReference type="EMBL" id="JNBS01001187">
    <property type="protein sequence ID" value="OQS02212.1"/>
    <property type="molecule type" value="Genomic_DNA"/>
</dbReference>